<gene>
    <name evidence="1" type="ORF">MNB_SUP05-10-865</name>
</gene>
<name>A0A1W1DAC7_9ZZZZ</name>
<organism evidence="1">
    <name type="scientific">hydrothermal vent metagenome</name>
    <dbReference type="NCBI Taxonomy" id="652676"/>
    <lineage>
        <taxon>unclassified sequences</taxon>
        <taxon>metagenomes</taxon>
        <taxon>ecological metagenomes</taxon>
    </lineage>
</organism>
<sequence length="66" mass="7621">MLDFAQLGTDFSSEIAIRKAEDEQDYSEIDVLFNLLKKPFDEHQEFESYTQEAPDWARGLEVSCSS</sequence>
<dbReference type="AlphaFoldDB" id="A0A1W1DAC7"/>
<proteinExistence type="predicted"/>
<evidence type="ECO:0000313" key="1">
    <source>
        <dbReference type="EMBL" id="SFV77377.1"/>
    </source>
</evidence>
<reference evidence="1" key="1">
    <citation type="submission" date="2016-10" db="EMBL/GenBank/DDBJ databases">
        <authorList>
            <person name="de Groot N.N."/>
        </authorList>
    </citation>
    <scope>NUCLEOTIDE SEQUENCE</scope>
</reference>
<protein>
    <submittedName>
        <fullName evidence="1">Selenoprotein O and cysteine-containing homologs</fullName>
    </submittedName>
</protein>
<accession>A0A1W1DAC7</accession>
<dbReference type="EMBL" id="FPHQ01000184">
    <property type="protein sequence ID" value="SFV77377.1"/>
    <property type="molecule type" value="Genomic_DNA"/>
</dbReference>